<dbReference type="InterPro" id="IPR025610">
    <property type="entry name" value="MYC/MYB_N"/>
</dbReference>
<dbReference type="CDD" id="cd18915">
    <property type="entry name" value="bHLH_AtLHW_like"/>
    <property type="match status" value="1"/>
</dbReference>
<organism evidence="7 8">
    <name type="scientific">Chenopodium quinoa</name>
    <name type="common">Quinoa</name>
    <dbReference type="NCBI Taxonomy" id="63459"/>
    <lineage>
        <taxon>Eukaryota</taxon>
        <taxon>Viridiplantae</taxon>
        <taxon>Streptophyta</taxon>
        <taxon>Embryophyta</taxon>
        <taxon>Tracheophyta</taxon>
        <taxon>Spermatophyta</taxon>
        <taxon>Magnoliopsida</taxon>
        <taxon>eudicotyledons</taxon>
        <taxon>Gunneridae</taxon>
        <taxon>Pentapetalae</taxon>
        <taxon>Caryophyllales</taxon>
        <taxon>Chenopodiaceae</taxon>
        <taxon>Chenopodioideae</taxon>
        <taxon>Atripliceae</taxon>
        <taxon>Chenopodium</taxon>
    </lineage>
</organism>
<keyword evidence="8" id="KW-1185">Reference proteome</keyword>
<reference evidence="7" key="1">
    <citation type="journal article" date="2017" name="Nature">
        <title>The genome of Chenopodium quinoa.</title>
        <authorList>
            <person name="Jarvis D.E."/>
            <person name="Ho Y.S."/>
            <person name="Lightfoot D.J."/>
            <person name="Schmoeckel S.M."/>
            <person name="Li B."/>
            <person name="Borm T.J.A."/>
            <person name="Ohyanagi H."/>
            <person name="Mineta K."/>
            <person name="Michell C.T."/>
            <person name="Saber N."/>
            <person name="Kharbatia N.M."/>
            <person name="Rupper R.R."/>
            <person name="Sharp A.R."/>
            <person name="Dally N."/>
            <person name="Boughton B.A."/>
            <person name="Woo Y.H."/>
            <person name="Gao G."/>
            <person name="Schijlen E.G.W.M."/>
            <person name="Guo X."/>
            <person name="Momin A.A."/>
            <person name="Negrao S."/>
            <person name="Al-Babili S."/>
            <person name="Gehring C."/>
            <person name="Roessner U."/>
            <person name="Jung C."/>
            <person name="Murphy K."/>
            <person name="Arold S.T."/>
            <person name="Gojobori T."/>
            <person name="van der Linden C.G."/>
            <person name="van Loo E.N."/>
            <person name="Jellen E.N."/>
            <person name="Maughan P.J."/>
            <person name="Tester M."/>
        </authorList>
    </citation>
    <scope>NUCLEOTIDE SEQUENCE [LARGE SCALE GENOMIC DNA]</scope>
    <source>
        <strain evidence="7">cv. PI 614886</strain>
    </source>
</reference>
<proteinExistence type="predicted"/>
<dbReference type="Proteomes" id="UP000596660">
    <property type="component" value="Unplaced"/>
</dbReference>
<evidence type="ECO:0000256" key="1">
    <source>
        <dbReference type="ARBA" id="ARBA00004123"/>
    </source>
</evidence>
<dbReference type="GO" id="GO:0005634">
    <property type="term" value="C:nucleus"/>
    <property type="evidence" value="ECO:0007669"/>
    <property type="project" value="UniProtKB-SubCell"/>
</dbReference>
<feature type="compositionally biased region" description="Polar residues" evidence="5">
    <location>
        <begin position="672"/>
        <end position="684"/>
    </location>
</feature>
<dbReference type="PROSITE" id="PS50888">
    <property type="entry name" value="BHLH"/>
    <property type="match status" value="1"/>
</dbReference>
<evidence type="ECO:0000256" key="2">
    <source>
        <dbReference type="ARBA" id="ARBA00023015"/>
    </source>
</evidence>
<sequence>MGYLLKEALKALCGVNEWSYAVFWKIGCQNPKLLIWEESYYGSSPSVPSNPSMGNQEINLQKLEGFNNDTQLGDKVHLLMDRMMMSNHVNVVGEGLVGRAAFTGNHQWIVSGMYNEIARPAEVLNEVHLQFSAGMKTIAVIPVIPHGVVQLGSSLTIMENVGFVHDVRSFLLQLGCIPSAFISDNYFAKDAASMLGLPVADAIANPINLHRQPTQINSHDIAAGGFNLQRNSSEIHGLVNQSSNCLLTQFQDNLQVSGSIFTMPNPIQDSCKAKGVHDASMVTPIVHSNVLPVSNRSKQGVVMPLKSDLAMNQSSSNNPGLGISCPQSTVSCWHPSSSKQLVVSHEGSVKGKYKTSTSVFIPNERHHAALNQSDAPLSASNKLDIDIDGGHSFQTSPCANMVVQDTDSSIKDVANLLKSENTSTPSKLIGVLNHGNYTKDSALRATYNHGKLSDCCEVLETHPRKVHQSGGFTHDNICIGNFVQPSVNSVLEDIFLQSSAGDDLFDVLGVDLKNKLLNGNTINLPNSSCAISENQTKDLPKSVNQQSLGSEVYSDYEGISESVVFSSSGSDHLLDAVISGAGSVTKQISDDDASCKTTVSKISSSSVPSTPHNNSNLSGLFNISDRMQGQLFGLTKPVSRIVEPVGNSVRSASGKNDDGSCTYGSQISSWIEQGPSTSVSTANSKKSDGGKSNQKRLKPGENPRPRPKDRQMIQDRVKELREIVPNGAKCSIDALLERTIKHMLFLQSVTKHADKLKQTVESKIAKKEGGMPLKDEFQSSATWAFELGSQSLVCPIVVEDLNLPRQLLIEMLCEERGFFLEIADIIRGLGLTILKGIMEARNDKIWARFAVEANRDVTRMEVFISLVHLLEQTLKGSASSVHGTIDDNMAVLPVSIPAPIVCGEPSM</sequence>
<reference evidence="7" key="2">
    <citation type="submission" date="2021-03" db="UniProtKB">
        <authorList>
            <consortium name="EnsemblPlants"/>
        </authorList>
    </citation>
    <scope>IDENTIFICATION</scope>
</reference>
<dbReference type="PANTHER" id="PTHR46196:SF4">
    <property type="entry name" value="TRANSCRIPTION FACTOR LHW"/>
    <property type="match status" value="1"/>
</dbReference>
<comment type="subcellular location">
    <subcellularLocation>
        <location evidence="1">Nucleus</location>
    </subcellularLocation>
</comment>
<dbReference type="GO" id="GO:0046983">
    <property type="term" value="F:protein dimerization activity"/>
    <property type="evidence" value="ECO:0007669"/>
    <property type="project" value="InterPro"/>
</dbReference>
<keyword evidence="4" id="KW-0539">Nucleus</keyword>
<dbReference type="AlphaFoldDB" id="A0A803LXN0"/>
<feature type="domain" description="BHLH" evidence="6">
    <location>
        <begin position="697"/>
        <end position="746"/>
    </location>
</feature>
<dbReference type="InterPro" id="IPR011598">
    <property type="entry name" value="bHLH_dom"/>
</dbReference>
<dbReference type="PANTHER" id="PTHR46196">
    <property type="entry name" value="TRANSCRIPTION FACTOR BHLH155-LIKE ISOFORM X1-RELATED"/>
    <property type="match status" value="1"/>
</dbReference>
<evidence type="ECO:0000313" key="7">
    <source>
        <dbReference type="EnsemblPlants" id="AUR62020231-RA:cds"/>
    </source>
</evidence>
<dbReference type="KEGG" id="cqi:110683571"/>
<dbReference type="OMA" id="NKMMMDN"/>
<dbReference type="GO" id="GO:0003700">
    <property type="term" value="F:DNA-binding transcription factor activity"/>
    <property type="evidence" value="ECO:0007669"/>
    <property type="project" value="InterPro"/>
</dbReference>
<dbReference type="OrthoDB" id="1883654at2759"/>
<dbReference type="InterPro" id="IPR043561">
    <property type="entry name" value="LHW-like"/>
</dbReference>
<dbReference type="Gramene" id="AUR62020231-RA">
    <property type="protein sequence ID" value="AUR62020231-RA:cds"/>
    <property type="gene ID" value="AUR62020231"/>
</dbReference>
<protein>
    <recommendedName>
        <fullName evidence="6">BHLH domain-containing protein</fullName>
    </recommendedName>
</protein>
<evidence type="ECO:0000259" key="6">
    <source>
        <dbReference type="PROSITE" id="PS50888"/>
    </source>
</evidence>
<feature type="region of interest" description="Disordered" evidence="5">
    <location>
        <begin position="672"/>
        <end position="712"/>
    </location>
</feature>
<evidence type="ECO:0000256" key="3">
    <source>
        <dbReference type="ARBA" id="ARBA00023163"/>
    </source>
</evidence>
<keyword evidence="3" id="KW-0804">Transcription</keyword>
<dbReference type="GeneID" id="110683571"/>
<dbReference type="Pfam" id="PF14215">
    <property type="entry name" value="bHLH-MYC_N"/>
    <property type="match status" value="1"/>
</dbReference>
<dbReference type="Pfam" id="PF23176">
    <property type="entry name" value="bHLH_LHW"/>
    <property type="match status" value="1"/>
</dbReference>
<evidence type="ECO:0000313" key="8">
    <source>
        <dbReference type="Proteomes" id="UP000596660"/>
    </source>
</evidence>
<evidence type="ECO:0000256" key="5">
    <source>
        <dbReference type="SAM" id="MobiDB-lite"/>
    </source>
</evidence>
<accession>A0A803LXN0</accession>
<gene>
    <name evidence="7" type="primary">LOC110683571</name>
</gene>
<dbReference type="RefSeq" id="XP_021715666.1">
    <property type="nucleotide sequence ID" value="XM_021859974.1"/>
</dbReference>
<keyword evidence="2" id="KW-0805">Transcription regulation</keyword>
<evidence type="ECO:0000256" key="4">
    <source>
        <dbReference type="ARBA" id="ARBA00023242"/>
    </source>
</evidence>
<name>A0A803LXN0_CHEQI</name>
<dbReference type="EnsemblPlants" id="AUR62020231-RA">
    <property type="protein sequence ID" value="AUR62020231-RA:cds"/>
    <property type="gene ID" value="AUR62020231"/>
</dbReference>
<feature type="compositionally biased region" description="Basic and acidic residues" evidence="5">
    <location>
        <begin position="698"/>
        <end position="712"/>
    </location>
</feature>